<accession>A0A4R0ICS8</accession>
<dbReference type="PANTHER" id="PTHR12110">
    <property type="entry name" value="HYDROXYPYRUVATE ISOMERASE"/>
    <property type="match status" value="1"/>
</dbReference>
<feature type="compositionally biased region" description="Basic and acidic residues" evidence="1">
    <location>
        <begin position="1"/>
        <end position="10"/>
    </location>
</feature>
<sequence length="379" mass="40986">MCRRATDHHHLGQRRVRRRDRPRHDGTSAVRRRRRRSRTGSKRPHRPGGPRQRPALRRGPLGPRRPLPLAQPRPQATLNRTLFQRSQLVTKFRVGLNPLPWVLTPAGFDLSVPILQGAFAEIATTPFRGIHADPPAGLDAAGYRALLTQHGLTPAPGYFSADATAPPGEVAEAAKRHAAVQAELGNTEVFLATGLTPDRIAHPAIGYGDPHLPKVIDVIGATAEAIKAEGVTPALHPHVGSPIEIEPEIRAVLDAVPSSILSFGPDTGHLAWAGTTPATLMAEYAGRIAAVHLKDVHLDQAQAAKDADANYFDATVHKHTVWTEPGRGDVDLLAAVATLPDTFDGWLIVEVDVPEAETNLKSTQLSARWITKHLGPDVF</sequence>
<feature type="domain" description="Xylose isomerase-like TIM barrel" evidence="2">
    <location>
        <begin position="122"/>
        <end position="372"/>
    </location>
</feature>
<evidence type="ECO:0000259" key="2">
    <source>
        <dbReference type="Pfam" id="PF01261"/>
    </source>
</evidence>
<comment type="caution">
    <text evidence="3">The sequence shown here is derived from an EMBL/GenBank/DDBJ whole genome shotgun (WGS) entry which is preliminary data.</text>
</comment>
<feature type="compositionally biased region" description="Basic residues" evidence="1">
    <location>
        <begin position="30"/>
        <end position="48"/>
    </location>
</feature>
<dbReference type="Pfam" id="PF01261">
    <property type="entry name" value="AP_endonuc_2"/>
    <property type="match status" value="1"/>
</dbReference>
<feature type="compositionally biased region" description="Low complexity" evidence="1">
    <location>
        <begin position="49"/>
        <end position="62"/>
    </location>
</feature>
<reference evidence="3 4" key="1">
    <citation type="submission" date="2019-02" db="EMBL/GenBank/DDBJ databases">
        <title>Kribbella capetownensis sp. nov. and Kribbella speibonae sp. nov., isolated from soil.</title>
        <authorList>
            <person name="Curtis S.M."/>
            <person name="Norton I."/>
            <person name="Everest G.J."/>
            <person name="Meyers P.R."/>
        </authorList>
    </citation>
    <scope>NUCLEOTIDE SEQUENCE [LARGE SCALE GENOMIC DNA]</scope>
    <source>
        <strain evidence="3 4">YM55</strain>
    </source>
</reference>
<proteinExistence type="predicted"/>
<name>A0A4R0ICS8_9ACTN</name>
<dbReference type="EMBL" id="SJKC01000007">
    <property type="protein sequence ID" value="TCC30961.1"/>
    <property type="molecule type" value="Genomic_DNA"/>
</dbReference>
<dbReference type="AlphaFoldDB" id="A0A4R0ICS8"/>
<gene>
    <name evidence="3" type="ORF">E0H92_38360</name>
</gene>
<dbReference type="PANTHER" id="PTHR12110:SF41">
    <property type="entry name" value="INOSOSE DEHYDRATASE"/>
    <property type="match status" value="1"/>
</dbReference>
<feature type="region of interest" description="Disordered" evidence="1">
    <location>
        <begin position="1"/>
        <end position="79"/>
    </location>
</feature>
<dbReference type="SUPFAM" id="SSF51658">
    <property type="entry name" value="Xylose isomerase-like"/>
    <property type="match status" value="1"/>
</dbReference>
<dbReference type="Gene3D" id="3.20.20.150">
    <property type="entry name" value="Divalent-metal-dependent TIM barrel enzymes"/>
    <property type="match status" value="1"/>
</dbReference>
<organism evidence="3 4">
    <name type="scientific">Kribbella speibonae</name>
    <dbReference type="NCBI Taxonomy" id="1572660"/>
    <lineage>
        <taxon>Bacteria</taxon>
        <taxon>Bacillati</taxon>
        <taxon>Actinomycetota</taxon>
        <taxon>Actinomycetes</taxon>
        <taxon>Propionibacteriales</taxon>
        <taxon>Kribbellaceae</taxon>
        <taxon>Kribbella</taxon>
    </lineage>
</organism>
<dbReference type="InterPro" id="IPR036237">
    <property type="entry name" value="Xyl_isomerase-like_sf"/>
</dbReference>
<feature type="compositionally biased region" description="Basic residues" evidence="1">
    <location>
        <begin position="11"/>
        <end position="21"/>
    </location>
</feature>
<dbReference type="InterPro" id="IPR013022">
    <property type="entry name" value="Xyl_isomerase-like_TIM-brl"/>
</dbReference>
<evidence type="ECO:0000256" key="1">
    <source>
        <dbReference type="SAM" id="MobiDB-lite"/>
    </source>
</evidence>
<dbReference type="Proteomes" id="UP000294225">
    <property type="component" value="Unassembled WGS sequence"/>
</dbReference>
<protein>
    <submittedName>
        <fullName evidence="3">Inosose dehydratase</fullName>
    </submittedName>
</protein>
<evidence type="ECO:0000313" key="3">
    <source>
        <dbReference type="EMBL" id="TCC30961.1"/>
    </source>
</evidence>
<dbReference type="InterPro" id="IPR050312">
    <property type="entry name" value="IolE/XylAMocC-like"/>
</dbReference>
<evidence type="ECO:0000313" key="4">
    <source>
        <dbReference type="Proteomes" id="UP000294225"/>
    </source>
</evidence>